<organism evidence="14 15">
    <name type="scientific">Endozoicomonas elysicola</name>
    <dbReference type="NCBI Taxonomy" id="305900"/>
    <lineage>
        <taxon>Bacteria</taxon>
        <taxon>Pseudomonadati</taxon>
        <taxon>Pseudomonadota</taxon>
        <taxon>Gammaproteobacteria</taxon>
        <taxon>Oceanospirillales</taxon>
        <taxon>Endozoicomonadaceae</taxon>
        <taxon>Endozoicomonas</taxon>
    </lineage>
</organism>
<dbReference type="GO" id="GO:0003848">
    <property type="term" value="F:2-amino-4-hydroxy-6-hydroxymethyldihydropteridine diphosphokinase activity"/>
    <property type="evidence" value="ECO:0007669"/>
    <property type="project" value="UniProtKB-EC"/>
</dbReference>
<evidence type="ECO:0000256" key="4">
    <source>
        <dbReference type="ARBA" id="ARBA00016218"/>
    </source>
</evidence>
<comment type="function">
    <text evidence="10">Catalyzes the transfer of pyrophosphate from adenosine triphosphate (ATP) to 6-hydroxymethyl-7,8-dihydropterin, an enzymatic step in folate biosynthesis pathway.</text>
</comment>
<dbReference type="GO" id="GO:0016301">
    <property type="term" value="F:kinase activity"/>
    <property type="evidence" value="ECO:0007669"/>
    <property type="project" value="UniProtKB-KW"/>
</dbReference>
<gene>
    <name evidence="14" type="ORF">GV64_22775</name>
</gene>
<evidence type="ECO:0000256" key="1">
    <source>
        <dbReference type="ARBA" id="ARBA00005051"/>
    </source>
</evidence>
<evidence type="ECO:0000256" key="7">
    <source>
        <dbReference type="ARBA" id="ARBA00022777"/>
    </source>
</evidence>
<comment type="caution">
    <text evidence="14">The sequence shown here is derived from an EMBL/GenBank/DDBJ whole genome shotgun (WGS) entry which is preliminary data.</text>
</comment>
<dbReference type="InterPro" id="IPR000550">
    <property type="entry name" value="Hppk"/>
</dbReference>
<name>A0A081KG80_9GAMM</name>
<protein>
    <recommendedName>
        <fullName evidence="4">2-amino-4-hydroxy-6-hydroxymethyldihydropteridine pyrophosphokinase</fullName>
        <ecNumber evidence="3">2.7.6.3</ecNumber>
    </recommendedName>
    <alternativeName>
        <fullName evidence="11">6-hydroxymethyl-7,8-dihydropterin pyrophosphokinase</fullName>
    </alternativeName>
    <alternativeName>
        <fullName evidence="12">7,8-dihydro-6-hydroxymethylpterin-pyrophosphokinase</fullName>
    </alternativeName>
</protein>
<comment type="similarity">
    <text evidence="2">Belongs to the HPPK family.</text>
</comment>
<dbReference type="PANTHER" id="PTHR43071">
    <property type="entry name" value="2-AMINO-4-HYDROXY-6-HYDROXYMETHYLDIHYDROPTERIDINE PYROPHOSPHOKINASE"/>
    <property type="match status" value="1"/>
</dbReference>
<evidence type="ECO:0000256" key="8">
    <source>
        <dbReference type="ARBA" id="ARBA00022840"/>
    </source>
</evidence>
<dbReference type="Proteomes" id="UP000027997">
    <property type="component" value="Unassembled WGS sequence"/>
</dbReference>
<evidence type="ECO:0000256" key="3">
    <source>
        <dbReference type="ARBA" id="ARBA00013253"/>
    </source>
</evidence>
<dbReference type="GO" id="GO:0046656">
    <property type="term" value="P:folic acid biosynthetic process"/>
    <property type="evidence" value="ECO:0007669"/>
    <property type="project" value="UniProtKB-KW"/>
</dbReference>
<evidence type="ECO:0000256" key="11">
    <source>
        <dbReference type="ARBA" id="ARBA00029766"/>
    </source>
</evidence>
<keyword evidence="5" id="KW-0808">Transferase</keyword>
<proteinExistence type="inferred from homology"/>
<dbReference type="PANTHER" id="PTHR43071:SF1">
    <property type="entry name" value="2-AMINO-4-HYDROXY-6-HYDROXYMETHYLDIHYDROPTERIDINE PYROPHOSPHOKINASE"/>
    <property type="match status" value="1"/>
</dbReference>
<dbReference type="GO" id="GO:0005524">
    <property type="term" value="F:ATP binding"/>
    <property type="evidence" value="ECO:0007669"/>
    <property type="project" value="UniProtKB-KW"/>
</dbReference>
<comment type="pathway">
    <text evidence="1">Cofactor biosynthesis; tetrahydrofolate biosynthesis; 2-amino-4-hydroxy-6-hydroxymethyl-7,8-dihydropteridine diphosphate from 7,8-dihydroneopterin triphosphate: step 4/4.</text>
</comment>
<evidence type="ECO:0000256" key="5">
    <source>
        <dbReference type="ARBA" id="ARBA00022679"/>
    </source>
</evidence>
<dbReference type="STRING" id="305900.GV64_22775"/>
<dbReference type="AlphaFoldDB" id="A0A081KG80"/>
<keyword evidence="15" id="KW-1185">Reference proteome</keyword>
<evidence type="ECO:0000256" key="2">
    <source>
        <dbReference type="ARBA" id="ARBA00005810"/>
    </source>
</evidence>
<dbReference type="eggNOG" id="COG0801">
    <property type="taxonomic scope" value="Bacteria"/>
</dbReference>
<dbReference type="UniPathway" id="UPA00077">
    <property type="reaction ID" value="UER00155"/>
</dbReference>
<dbReference type="RefSeq" id="WP_020582357.1">
    <property type="nucleotide sequence ID" value="NZ_JOJP01000001.1"/>
</dbReference>
<evidence type="ECO:0000256" key="9">
    <source>
        <dbReference type="ARBA" id="ARBA00022909"/>
    </source>
</evidence>
<keyword evidence="6" id="KW-0547">Nucleotide-binding</keyword>
<dbReference type="EC" id="2.7.6.3" evidence="3"/>
<dbReference type="SUPFAM" id="SSF55083">
    <property type="entry name" value="6-hydroxymethyl-7,8-dihydropterin pyrophosphokinase, HPPK"/>
    <property type="match status" value="1"/>
</dbReference>
<dbReference type="Pfam" id="PF01288">
    <property type="entry name" value="HPPK"/>
    <property type="match status" value="1"/>
</dbReference>
<evidence type="ECO:0000259" key="13">
    <source>
        <dbReference type="Pfam" id="PF01288"/>
    </source>
</evidence>
<dbReference type="GO" id="GO:0046654">
    <property type="term" value="P:tetrahydrofolate biosynthetic process"/>
    <property type="evidence" value="ECO:0007669"/>
    <property type="project" value="UniProtKB-UniPathway"/>
</dbReference>
<evidence type="ECO:0000313" key="15">
    <source>
        <dbReference type="Proteomes" id="UP000027997"/>
    </source>
</evidence>
<dbReference type="Gene3D" id="3.30.70.560">
    <property type="entry name" value="7,8-Dihydro-6-hydroxymethylpterin-pyrophosphokinase HPPK"/>
    <property type="match status" value="1"/>
</dbReference>
<sequence length="128" mass="14303">MTVYVLGIGSNLNAEYKCRQMIASIKQAFDKVRVSELVTTKAIGVEGPDYMNGVVCFESDIHVEALLLWCKALEKQLGRDRNQNLCAADIDLLLAFDCTGEQPTEDSVNQIKEPWFRPLVVGLLCHDI</sequence>
<reference evidence="14 15" key="1">
    <citation type="submission" date="2014-06" db="EMBL/GenBank/DDBJ databases">
        <title>Whole Genome Sequences of Three Symbiotic Endozoicomonas Bacteria.</title>
        <authorList>
            <person name="Neave M.J."/>
            <person name="Apprill A."/>
            <person name="Voolstra C.R."/>
        </authorList>
    </citation>
    <scope>NUCLEOTIDE SEQUENCE [LARGE SCALE GENOMIC DNA]</scope>
    <source>
        <strain evidence="14 15">DSM 22380</strain>
    </source>
</reference>
<dbReference type="EMBL" id="JOJP01000001">
    <property type="protein sequence ID" value="KEI73156.1"/>
    <property type="molecule type" value="Genomic_DNA"/>
</dbReference>
<accession>A0A081KG80</accession>
<evidence type="ECO:0000256" key="12">
    <source>
        <dbReference type="ARBA" id="ARBA00033413"/>
    </source>
</evidence>
<keyword evidence="8" id="KW-0067">ATP-binding</keyword>
<keyword evidence="9" id="KW-0289">Folate biosynthesis</keyword>
<evidence type="ECO:0000256" key="10">
    <source>
        <dbReference type="ARBA" id="ARBA00029409"/>
    </source>
</evidence>
<dbReference type="InterPro" id="IPR035907">
    <property type="entry name" value="Hppk_sf"/>
</dbReference>
<evidence type="ECO:0000256" key="6">
    <source>
        <dbReference type="ARBA" id="ARBA00022741"/>
    </source>
</evidence>
<evidence type="ECO:0000313" key="14">
    <source>
        <dbReference type="EMBL" id="KEI73156.1"/>
    </source>
</evidence>
<keyword evidence="7" id="KW-0418">Kinase</keyword>
<feature type="domain" description="7,8-dihydro-6-hydroxymethylpterin-pyrophosphokinase" evidence="13">
    <location>
        <begin position="5"/>
        <end position="95"/>
    </location>
</feature>